<dbReference type="AlphaFoldDB" id="A0A4P7QDU3"/>
<organism evidence="2 3">
    <name type="scientific">Corynebacterium endometrii</name>
    <dbReference type="NCBI Taxonomy" id="2488819"/>
    <lineage>
        <taxon>Bacteria</taxon>
        <taxon>Bacillati</taxon>
        <taxon>Actinomycetota</taxon>
        <taxon>Actinomycetes</taxon>
        <taxon>Mycobacteriales</taxon>
        <taxon>Corynebacteriaceae</taxon>
        <taxon>Corynebacterium</taxon>
    </lineage>
</organism>
<keyword evidence="3" id="KW-1185">Reference proteome</keyword>
<dbReference type="RefSeq" id="WP_136140615.1">
    <property type="nucleotide sequence ID" value="NZ_CP039247.1"/>
</dbReference>
<feature type="transmembrane region" description="Helical" evidence="1">
    <location>
        <begin position="29"/>
        <end position="53"/>
    </location>
</feature>
<sequence>MASAIIELVLGVILLAVGLWWWTVMGPSFAFLAPTILAGVGGALIVAAIATFLDIKSPTSRKL</sequence>
<dbReference type="Proteomes" id="UP000296352">
    <property type="component" value="Chromosome"/>
</dbReference>
<gene>
    <name evidence="2" type="ORF">CENDO_02470</name>
</gene>
<protein>
    <submittedName>
        <fullName evidence="2">Uncharacterized protein</fullName>
    </submittedName>
</protein>
<name>A0A4P7QDU3_9CORY</name>
<evidence type="ECO:0000313" key="2">
    <source>
        <dbReference type="EMBL" id="QCB27792.1"/>
    </source>
</evidence>
<proteinExistence type="predicted"/>
<dbReference type="EMBL" id="CP039247">
    <property type="protein sequence ID" value="QCB27792.1"/>
    <property type="molecule type" value="Genomic_DNA"/>
</dbReference>
<reference evidence="2 3" key="1">
    <citation type="submission" date="2019-04" db="EMBL/GenBank/DDBJ databases">
        <title>Corynebacterium endometrii sp. nov., isolated from the uterus of a cow with endometritis.</title>
        <authorList>
            <person name="Ballas P."/>
            <person name="Ruckert C."/>
            <person name="Wagener K."/>
            <person name="Drillich M."/>
            <person name="Kaempfer P."/>
            <person name="Busse H.-J."/>
            <person name="Ehling-Schulz M."/>
        </authorList>
    </citation>
    <scope>NUCLEOTIDE SEQUENCE [LARGE SCALE GENOMIC DNA]</scope>
    <source>
        <strain evidence="2 3">LMM-1653</strain>
    </source>
</reference>
<keyword evidence="1" id="KW-0472">Membrane</keyword>
<keyword evidence="1" id="KW-0812">Transmembrane</keyword>
<evidence type="ECO:0000313" key="3">
    <source>
        <dbReference type="Proteomes" id="UP000296352"/>
    </source>
</evidence>
<feature type="transmembrane region" description="Helical" evidence="1">
    <location>
        <begin position="5"/>
        <end position="23"/>
    </location>
</feature>
<evidence type="ECO:0000256" key="1">
    <source>
        <dbReference type="SAM" id="Phobius"/>
    </source>
</evidence>
<accession>A0A4P7QDU3</accession>
<keyword evidence="1" id="KW-1133">Transmembrane helix</keyword>
<dbReference type="KEGG" id="cee:CENDO_02470"/>